<keyword evidence="1" id="KW-0812">Transmembrane</keyword>
<comment type="caution">
    <text evidence="2">The sequence shown here is derived from an EMBL/GenBank/DDBJ whole genome shotgun (WGS) entry which is preliminary data.</text>
</comment>
<gene>
    <name evidence="2" type="ORF">FC89_GL001556</name>
</gene>
<dbReference type="GeneID" id="98317758"/>
<reference evidence="2 3" key="1">
    <citation type="journal article" date="2015" name="Genome Announc.">
        <title>Expanding the biotechnology potential of lactobacilli through comparative genomics of 213 strains and associated genera.</title>
        <authorList>
            <person name="Sun Z."/>
            <person name="Harris H.M."/>
            <person name="McCann A."/>
            <person name="Guo C."/>
            <person name="Argimon S."/>
            <person name="Zhang W."/>
            <person name="Yang X."/>
            <person name="Jeffery I.B."/>
            <person name="Cooney J.C."/>
            <person name="Kagawa T.F."/>
            <person name="Liu W."/>
            <person name="Song Y."/>
            <person name="Salvetti E."/>
            <person name="Wrobel A."/>
            <person name="Rasinkangas P."/>
            <person name="Parkhill J."/>
            <person name="Rea M.C."/>
            <person name="O'Sullivan O."/>
            <person name="Ritari J."/>
            <person name="Douillard F.P."/>
            <person name="Paul Ross R."/>
            <person name="Yang R."/>
            <person name="Briner A.E."/>
            <person name="Felis G.E."/>
            <person name="de Vos W.M."/>
            <person name="Barrangou R."/>
            <person name="Klaenhammer T.R."/>
            <person name="Caufield P.W."/>
            <person name="Cui Y."/>
            <person name="Zhang H."/>
            <person name="O'Toole P.W."/>
        </authorList>
    </citation>
    <scope>NUCLEOTIDE SEQUENCE [LARGE SCALE GENOMIC DNA]</scope>
    <source>
        <strain evidence="2 3">DSM 18630</strain>
    </source>
</reference>
<accession>A0A0R1VWE8</accession>
<dbReference type="Proteomes" id="UP000051451">
    <property type="component" value="Unassembled WGS sequence"/>
</dbReference>
<keyword evidence="3" id="KW-1185">Reference proteome</keyword>
<evidence type="ECO:0000256" key="1">
    <source>
        <dbReference type="SAM" id="Phobius"/>
    </source>
</evidence>
<dbReference type="PATRIC" id="fig|1423750.3.peg.1598"/>
<dbReference type="AlphaFoldDB" id="A0A0R1VWE8"/>
<organism evidence="2 3">
    <name type="scientific">Liquorilactobacillus ghanensis DSM 18630</name>
    <dbReference type="NCBI Taxonomy" id="1423750"/>
    <lineage>
        <taxon>Bacteria</taxon>
        <taxon>Bacillati</taxon>
        <taxon>Bacillota</taxon>
        <taxon>Bacilli</taxon>
        <taxon>Lactobacillales</taxon>
        <taxon>Lactobacillaceae</taxon>
        <taxon>Liquorilactobacillus</taxon>
    </lineage>
</organism>
<evidence type="ECO:0000313" key="2">
    <source>
        <dbReference type="EMBL" id="KRM08219.1"/>
    </source>
</evidence>
<evidence type="ECO:0000313" key="3">
    <source>
        <dbReference type="Proteomes" id="UP000051451"/>
    </source>
</evidence>
<protein>
    <submittedName>
        <fullName evidence="2">Uncharacterized protein</fullName>
    </submittedName>
</protein>
<sequence>MKKFMQNIQIVFASIVFYKFVVIGFYDFVKTGTYSFLDYAIDSIGITVVFAIINFIVIKLKK</sequence>
<feature type="transmembrane region" description="Helical" evidence="1">
    <location>
        <begin position="39"/>
        <end position="58"/>
    </location>
</feature>
<keyword evidence="1" id="KW-0472">Membrane</keyword>
<dbReference type="RefSeq" id="WP_057870505.1">
    <property type="nucleotide sequence ID" value="NZ_AZGB01000001.1"/>
</dbReference>
<dbReference type="EMBL" id="AZGB01000001">
    <property type="protein sequence ID" value="KRM08219.1"/>
    <property type="molecule type" value="Genomic_DNA"/>
</dbReference>
<proteinExistence type="predicted"/>
<feature type="transmembrane region" description="Helical" evidence="1">
    <location>
        <begin position="7"/>
        <end position="27"/>
    </location>
</feature>
<name>A0A0R1VWE8_9LACO</name>
<keyword evidence="1" id="KW-1133">Transmembrane helix</keyword>